<gene>
    <name evidence="1" type="ORF">GMARGA_LOCUS279</name>
</gene>
<sequence length="473" mass="54222">MFILHSLPDFDNDQLITKGYIQEEKLLELRNKVLDKSWFFLIGTSGSGKTRSLFELFCHIYGIYFAINAENGIKMNLGSKDLDIVINELENYLTNNHEKNNRVALRFTQMAFDTTLVMWKGLLGLHFLCFRELKEKDQNKLIINFTERFKSLIPKQEKLPIAIDESQAAIKRTGMAFDDIKFYTQSAIAKSGGPTSDNFFTINDGFYELSHQRFLVQFLEQAILNTSSKSHSNLDNAKVVWNKVWDITIFSMFSRWSKHVRGDCVAEMVQYGFAQLDSIDGPTDLSIFENDGITIRIAGLLPILAFIEYVREKPKDLPGEIEKQLLQNLYRHAGPDLVCIVQFHSPNGIIEVPLFLQAKLVKDTPPNDAKYTTDPHHFYLSRNGSKINQKKTKQGIYPANISHKSTYGPNESQRKRISSNNNQTANELHIAVNHLNAEHFFSEFGLGVLQEVKRVRSEEEIEQKKSGNENKDK</sequence>
<accession>A0ABN7TYB1</accession>
<proteinExistence type="predicted"/>
<organism evidence="1 2">
    <name type="scientific">Gigaspora margarita</name>
    <dbReference type="NCBI Taxonomy" id="4874"/>
    <lineage>
        <taxon>Eukaryota</taxon>
        <taxon>Fungi</taxon>
        <taxon>Fungi incertae sedis</taxon>
        <taxon>Mucoromycota</taxon>
        <taxon>Glomeromycotina</taxon>
        <taxon>Glomeromycetes</taxon>
        <taxon>Diversisporales</taxon>
        <taxon>Gigasporaceae</taxon>
        <taxon>Gigaspora</taxon>
    </lineage>
</organism>
<dbReference type="EMBL" id="CAJVQB010000041">
    <property type="protein sequence ID" value="CAG8460474.1"/>
    <property type="molecule type" value="Genomic_DNA"/>
</dbReference>
<dbReference type="Gene3D" id="3.40.50.300">
    <property type="entry name" value="P-loop containing nucleotide triphosphate hydrolases"/>
    <property type="match status" value="1"/>
</dbReference>
<reference evidence="1 2" key="1">
    <citation type="submission" date="2021-06" db="EMBL/GenBank/DDBJ databases">
        <authorList>
            <person name="Kallberg Y."/>
            <person name="Tangrot J."/>
            <person name="Rosling A."/>
        </authorList>
    </citation>
    <scope>NUCLEOTIDE SEQUENCE [LARGE SCALE GENOMIC DNA]</scope>
    <source>
        <strain evidence="1 2">120-4 pot B 10/14</strain>
    </source>
</reference>
<dbReference type="Proteomes" id="UP000789901">
    <property type="component" value="Unassembled WGS sequence"/>
</dbReference>
<protein>
    <submittedName>
        <fullName evidence="1">29049_t:CDS:1</fullName>
    </submittedName>
</protein>
<dbReference type="SUPFAM" id="SSF52540">
    <property type="entry name" value="P-loop containing nucleoside triphosphate hydrolases"/>
    <property type="match status" value="1"/>
</dbReference>
<evidence type="ECO:0000313" key="2">
    <source>
        <dbReference type="Proteomes" id="UP000789901"/>
    </source>
</evidence>
<comment type="caution">
    <text evidence="1">The sequence shown here is derived from an EMBL/GenBank/DDBJ whole genome shotgun (WGS) entry which is preliminary data.</text>
</comment>
<keyword evidence="2" id="KW-1185">Reference proteome</keyword>
<name>A0ABN7TYB1_GIGMA</name>
<dbReference type="InterPro" id="IPR027417">
    <property type="entry name" value="P-loop_NTPase"/>
</dbReference>
<evidence type="ECO:0000313" key="1">
    <source>
        <dbReference type="EMBL" id="CAG8460474.1"/>
    </source>
</evidence>